<evidence type="ECO:0000313" key="3">
    <source>
        <dbReference type="Proteomes" id="UP000759537"/>
    </source>
</evidence>
<dbReference type="OrthoDB" id="3269691at2759"/>
<organism evidence="2 3">
    <name type="scientific">Russula ochroleuca</name>
    <dbReference type="NCBI Taxonomy" id="152965"/>
    <lineage>
        <taxon>Eukaryota</taxon>
        <taxon>Fungi</taxon>
        <taxon>Dikarya</taxon>
        <taxon>Basidiomycota</taxon>
        <taxon>Agaricomycotina</taxon>
        <taxon>Agaricomycetes</taxon>
        <taxon>Russulales</taxon>
        <taxon>Russulaceae</taxon>
        <taxon>Russula</taxon>
    </lineage>
</organism>
<evidence type="ECO:0000256" key="1">
    <source>
        <dbReference type="SAM" id="MobiDB-lite"/>
    </source>
</evidence>
<dbReference type="AlphaFoldDB" id="A0A9P5JVL7"/>
<accession>A0A9P5JVL7</accession>
<proteinExistence type="predicted"/>
<keyword evidence="3" id="KW-1185">Reference proteome</keyword>
<sequence>MEDAGDVDINPFEPTEEVDSSDSSDEDAEANYTSIKALGDTDCKVCYFFNLKYRPKTERTADVRTVFTADSNHLNLDTGKPEKGHLCMLCKKAGIAARHTFFTGGVSTLCTHISHYKDHFKVYKEQCEMLGIPVYQHATLKSQQNTGLMCQGTLDSIITNQPHSLPFTQAGLLDYIIELVVSVDNVFQLVDRHPFRQLLMYIHPSLEDKDIPHRTKL</sequence>
<name>A0A9P5JVL7_9AGAM</name>
<feature type="region of interest" description="Disordered" evidence="1">
    <location>
        <begin position="1"/>
        <end position="26"/>
    </location>
</feature>
<evidence type="ECO:0000313" key="2">
    <source>
        <dbReference type="EMBL" id="KAF8465779.1"/>
    </source>
</evidence>
<protein>
    <submittedName>
        <fullName evidence="2">Uncharacterized protein</fullName>
    </submittedName>
</protein>
<reference evidence="2" key="1">
    <citation type="submission" date="2019-10" db="EMBL/GenBank/DDBJ databases">
        <authorList>
            <consortium name="DOE Joint Genome Institute"/>
            <person name="Kuo A."/>
            <person name="Miyauchi S."/>
            <person name="Kiss E."/>
            <person name="Drula E."/>
            <person name="Kohler A."/>
            <person name="Sanchez-Garcia M."/>
            <person name="Andreopoulos B."/>
            <person name="Barry K.W."/>
            <person name="Bonito G."/>
            <person name="Buee M."/>
            <person name="Carver A."/>
            <person name="Chen C."/>
            <person name="Cichocki N."/>
            <person name="Clum A."/>
            <person name="Culley D."/>
            <person name="Crous P.W."/>
            <person name="Fauchery L."/>
            <person name="Girlanda M."/>
            <person name="Hayes R."/>
            <person name="Keri Z."/>
            <person name="LaButti K."/>
            <person name="Lipzen A."/>
            <person name="Lombard V."/>
            <person name="Magnuson J."/>
            <person name="Maillard F."/>
            <person name="Morin E."/>
            <person name="Murat C."/>
            <person name="Nolan M."/>
            <person name="Ohm R."/>
            <person name="Pangilinan J."/>
            <person name="Pereira M."/>
            <person name="Perotto S."/>
            <person name="Peter M."/>
            <person name="Riley R."/>
            <person name="Sitrit Y."/>
            <person name="Stielow B."/>
            <person name="Szollosi G."/>
            <person name="Zifcakova L."/>
            <person name="Stursova M."/>
            <person name="Spatafora J.W."/>
            <person name="Tedersoo L."/>
            <person name="Vaario L.-M."/>
            <person name="Yamada A."/>
            <person name="Yan M."/>
            <person name="Wang P."/>
            <person name="Xu J."/>
            <person name="Bruns T."/>
            <person name="Baldrian P."/>
            <person name="Vilgalys R."/>
            <person name="Henrissat B."/>
            <person name="Grigoriev I.V."/>
            <person name="Hibbett D."/>
            <person name="Nagy L.G."/>
            <person name="Martin F.M."/>
        </authorList>
    </citation>
    <scope>NUCLEOTIDE SEQUENCE</scope>
    <source>
        <strain evidence="2">Prilba</strain>
    </source>
</reference>
<feature type="compositionally biased region" description="Acidic residues" evidence="1">
    <location>
        <begin position="14"/>
        <end position="26"/>
    </location>
</feature>
<dbReference type="EMBL" id="WHVB01000045">
    <property type="protein sequence ID" value="KAF8465779.1"/>
    <property type="molecule type" value="Genomic_DNA"/>
</dbReference>
<reference evidence="2" key="2">
    <citation type="journal article" date="2020" name="Nat. Commun.">
        <title>Large-scale genome sequencing of mycorrhizal fungi provides insights into the early evolution of symbiotic traits.</title>
        <authorList>
            <person name="Miyauchi S."/>
            <person name="Kiss E."/>
            <person name="Kuo A."/>
            <person name="Drula E."/>
            <person name="Kohler A."/>
            <person name="Sanchez-Garcia M."/>
            <person name="Morin E."/>
            <person name="Andreopoulos B."/>
            <person name="Barry K.W."/>
            <person name="Bonito G."/>
            <person name="Buee M."/>
            <person name="Carver A."/>
            <person name="Chen C."/>
            <person name="Cichocki N."/>
            <person name="Clum A."/>
            <person name="Culley D."/>
            <person name="Crous P.W."/>
            <person name="Fauchery L."/>
            <person name="Girlanda M."/>
            <person name="Hayes R.D."/>
            <person name="Keri Z."/>
            <person name="LaButti K."/>
            <person name="Lipzen A."/>
            <person name="Lombard V."/>
            <person name="Magnuson J."/>
            <person name="Maillard F."/>
            <person name="Murat C."/>
            <person name="Nolan M."/>
            <person name="Ohm R.A."/>
            <person name="Pangilinan J."/>
            <person name="Pereira M.F."/>
            <person name="Perotto S."/>
            <person name="Peter M."/>
            <person name="Pfister S."/>
            <person name="Riley R."/>
            <person name="Sitrit Y."/>
            <person name="Stielow J.B."/>
            <person name="Szollosi G."/>
            <person name="Zifcakova L."/>
            <person name="Stursova M."/>
            <person name="Spatafora J.W."/>
            <person name="Tedersoo L."/>
            <person name="Vaario L.M."/>
            <person name="Yamada A."/>
            <person name="Yan M."/>
            <person name="Wang P."/>
            <person name="Xu J."/>
            <person name="Bruns T."/>
            <person name="Baldrian P."/>
            <person name="Vilgalys R."/>
            <person name="Dunand C."/>
            <person name="Henrissat B."/>
            <person name="Grigoriev I.V."/>
            <person name="Hibbett D."/>
            <person name="Nagy L.G."/>
            <person name="Martin F.M."/>
        </authorList>
    </citation>
    <scope>NUCLEOTIDE SEQUENCE</scope>
    <source>
        <strain evidence="2">Prilba</strain>
    </source>
</reference>
<dbReference type="Proteomes" id="UP000759537">
    <property type="component" value="Unassembled WGS sequence"/>
</dbReference>
<comment type="caution">
    <text evidence="2">The sequence shown here is derived from an EMBL/GenBank/DDBJ whole genome shotgun (WGS) entry which is preliminary data.</text>
</comment>
<gene>
    <name evidence="2" type="ORF">DFH94DRAFT_698702</name>
</gene>